<evidence type="ECO:0008006" key="3">
    <source>
        <dbReference type="Google" id="ProtNLM"/>
    </source>
</evidence>
<dbReference type="AlphaFoldDB" id="A0A8I2YMH4"/>
<sequence>MFFNLKAATGLAALLVVVVYRSGRVVRHHILTTPDLPDAYYVGGNWTSHCSLIRDPASNDINFCEDITFWDHHDAHGALTDRLVLLGCDPNRKAWNTVMGPLRDPNPRGHLFLYVPSTHIVHTVALQGYPAQHDFHPLGMDIFPSHNGASSNLFIVNHARAQTTVEQFALDPARPTEARYVRTLRSPYFVSPNAIALTSPTSFYVTNDHLLTRRLPNPIGHVLPVVETVVGLPLGWVAHVALHPSSSEDDDVVLTHTLAALGVPFANGIALSPSHTQLAVASTSLGLVYVYTVDASTPSPSLTLSHTIPVPFFPDNIVYDDDGALIVTGHPHFPALIHVAANKTGATAPSWAVSLTPRSGRDARAAQGRRSYDQHAPLSASRFAPAVATHEVETLFQSDGSVFGSSSTTLRDAKTGAIYIAGLYQEGMLMCRP</sequence>
<evidence type="ECO:0000313" key="2">
    <source>
        <dbReference type="Proteomes" id="UP000683000"/>
    </source>
</evidence>
<dbReference type="InterPro" id="IPR011042">
    <property type="entry name" value="6-blade_b-propeller_TolB-like"/>
</dbReference>
<dbReference type="PANTHER" id="PTHR11799:SF30">
    <property type="entry name" value="SERUM PARAOXONASE_ARYLESTERASE 2"/>
    <property type="match status" value="1"/>
</dbReference>
<reference evidence="1" key="1">
    <citation type="submission" date="2021-03" db="EMBL/GenBank/DDBJ databases">
        <title>Evolutionary innovations through gain and loss of genes in the ectomycorrhizal Boletales.</title>
        <authorList>
            <person name="Wu G."/>
            <person name="Miyauchi S."/>
            <person name="Morin E."/>
            <person name="Yang Z.-L."/>
            <person name="Xu J."/>
            <person name="Martin F.M."/>
        </authorList>
    </citation>
    <scope>NUCLEOTIDE SEQUENCE</scope>
    <source>
        <strain evidence="1">BR01</strain>
    </source>
</reference>
<comment type="caution">
    <text evidence="1">The sequence shown here is derived from an EMBL/GenBank/DDBJ whole genome shotgun (WGS) entry which is preliminary data.</text>
</comment>
<dbReference type="PANTHER" id="PTHR11799">
    <property type="entry name" value="PARAOXONASE"/>
    <property type="match status" value="1"/>
</dbReference>
<evidence type="ECO:0000313" key="1">
    <source>
        <dbReference type="EMBL" id="KAG6374517.1"/>
    </source>
</evidence>
<dbReference type="Proteomes" id="UP000683000">
    <property type="component" value="Unassembled WGS sequence"/>
</dbReference>
<accession>A0A8I2YMH4</accession>
<dbReference type="SUPFAM" id="SSF63829">
    <property type="entry name" value="Calcium-dependent phosphotriesterase"/>
    <property type="match status" value="1"/>
</dbReference>
<gene>
    <name evidence="1" type="ORF">JVT61DRAFT_4564</name>
</gene>
<name>A0A8I2YMH4_9AGAM</name>
<dbReference type="InterPro" id="IPR051288">
    <property type="entry name" value="Serum_paraoxonase/arylesterase"/>
</dbReference>
<organism evidence="1 2">
    <name type="scientific">Boletus reticuloceps</name>
    <dbReference type="NCBI Taxonomy" id="495285"/>
    <lineage>
        <taxon>Eukaryota</taxon>
        <taxon>Fungi</taxon>
        <taxon>Dikarya</taxon>
        <taxon>Basidiomycota</taxon>
        <taxon>Agaricomycotina</taxon>
        <taxon>Agaricomycetes</taxon>
        <taxon>Agaricomycetidae</taxon>
        <taxon>Boletales</taxon>
        <taxon>Boletineae</taxon>
        <taxon>Boletaceae</taxon>
        <taxon>Boletoideae</taxon>
        <taxon>Boletus</taxon>
    </lineage>
</organism>
<keyword evidence="2" id="KW-1185">Reference proteome</keyword>
<dbReference type="Gene3D" id="2.120.10.30">
    <property type="entry name" value="TolB, C-terminal domain"/>
    <property type="match status" value="1"/>
</dbReference>
<protein>
    <recommendedName>
        <fullName evidence="3">Calcium-dependent phosphotriesterase</fullName>
    </recommendedName>
</protein>
<proteinExistence type="predicted"/>
<dbReference type="OrthoDB" id="5307922at2759"/>
<dbReference type="EMBL" id="JAGFBS010000018">
    <property type="protein sequence ID" value="KAG6374517.1"/>
    <property type="molecule type" value="Genomic_DNA"/>
</dbReference>